<keyword evidence="3" id="KW-1185">Reference proteome</keyword>
<feature type="region of interest" description="Disordered" evidence="1">
    <location>
        <begin position="1"/>
        <end position="30"/>
    </location>
</feature>
<dbReference type="EMBL" id="LHQR01000069">
    <property type="protein sequence ID" value="KXG45975.1"/>
    <property type="molecule type" value="Genomic_DNA"/>
</dbReference>
<evidence type="ECO:0000256" key="1">
    <source>
        <dbReference type="SAM" id="MobiDB-lite"/>
    </source>
</evidence>
<feature type="compositionally biased region" description="Basic and acidic residues" evidence="1">
    <location>
        <begin position="1"/>
        <end position="28"/>
    </location>
</feature>
<feature type="compositionally biased region" description="Basic and acidic residues" evidence="1">
    <location>
        <begin position="271"/>
        <end position="285"/>
    </location>
</feature>
<comment type="caution">
    <text evidence="2">The sequence shown here is derived from an EMBL/GenBank/DDBJ whole genome shotgun (WGS) entry which is preliminary data.</text>
</comment>
<dbReference type="RefSeq" id="XP_040644511.1">
    <property type="nucleotide sequence ID" value="XM_040792544.1"/>
</dbReference>
<dbReference type="OrthoDB" id="4633200at2759"/>
<protein>
    <submittedName>
        <fullName evidence="2">Uncharacterized protein</fullName>
    </submittedName>
</protein>
<organism evidence="2 3">
    <name type="scientific">Penicillium patulum</name>
    <name type="common">Penicillium griseofulvum</name>
    <dbReference type="NCBI Taxonomy" id="5078"/>
    <lineage>
        <taxon>Eukaryota</taxon>
        <taxon>Fungi</taxon>
        <taxon>Dikarya</taxon>
        <taxon>Ascomycota</taxon>
        <taxon>Pezizomycotina</taxon>
        <taxon>Eurotiomycetes</taxon>
        <taxon>Eurotiomycetidae</taxon>
        <taxon>Eurotiales</taxon>
        <taxon>Aspergillaceae</taxon>
        <taxon>Penicillium</taxon>
    </lineage>
</organism>
<name>A0A135LAH5_PENPA</name>
<dbReference type="Proteomes" id="UP000070168">
    <property type="component" value="Unassembled WGS sequence"/>
</dbReference>
<reference evidence="2 3" key="1">
    <citation type="journal article" date="2016" name="BMC Genomics">
        <title>Genome sequencing and secondary metabolism of the postharvest pathogen Penicillium griseofulvum.</title>
        <authorList>
            <person name="Banani H."/>
            <person name="Marcet-Houben M."/>
            <person name="Ballester A.R."/>
            <person name="Abbruscato P."/>
            <person name="Gonzalez-Candelas L."/>
            <person name="Gabaldon T."/>
            <person name="Spadaro D."/>
        </authorList>
    </citation>
    <scope>NUCLEOTIDE SEQUENCE [LARGE SCALE GENOMIC DNA]</scope>
    <source>
        <strain evidence="2 3">PG3</strain>
    </source>
</reference>
<feature type="compositionally biased region" description="Polar residues" evidence="1">
    <location>
        <begin position="288"/>
        <end position="298"/>
    </location>
</feature>
<dbReference type="OMA" id="FEWTPEL"/>
<feature type="region of interest" description="Disordered" evidence="1">
    <location>
        <begin position="271"/>
        <end position="298"/>
    </location>
</feature>
<accession>A0A135LAH5</accession>
<gene>
    <name evidence="2" type="ORF">PGRI_048310</name>
</gene>
<sequence>MSDTEDHPEREDHTEHQGHSERDTEETQHINFEWTPELVKIGTSRGTIHPSIGPIPHPNGFADCNYRPGMTLPDPSDTQECLRWVGLADKKVIELEQKFNELYPDFQAPRCGYDNDVSCKGISHITFPLIEKMVDLFIQETYNDKEAVEHTHKIEAYIEKGIQLGLQPGLQPEFAIFCGLHKDDPRAIAKPDLFEELWFIIKSPADLIEDTIIPFWMYLKEFMATKLLHDGKAWSGYGRWVVREGETIDQAKARVDDRERQRLKEQAIKEHEARLERQQEDRLEAEMLQQQSIDQTAQ</sequence>
<proteinExistence type="predicted"/>
<evidence type="ECO:0000313" key="3">
    <source>
        <dbReference type="Proteomes" id="UP000070168"/>
    </source>
</evidence>
<evidence type="ECO:0000313" key="2">
    <source>
        <dbReference type="EMBL" id="KXG45975.1"/>
    </source>
</evidence>
<dbReference type="GeneID" id="63707844"/>
<dbReference type="AlphaFoldDB" id="A0A135LAH5"/>